<gene>
    <name evidence="2" type="ORF">WL29_22090</name>
</gene>
<evidence type="ECO:0000256" key="1">
    <source>
        <dbReference type="SAM" id="MobiDB-lite"/>
    </source>
</evidence>
<protein>
    <submittedName>
        <fullName evidence="2">Uncharacterized protein</fullName>
    </submittedName>
</protein>
<sequence length="1172" mass="123132">MLMQDNFIDEDFGRVPGAPRPDYDAAMAEHRRDFESTPDDDHARHEERARALADTPIAKELFDTNRTALIVDDPEDVRRIEQAAARDAEKAAEKAAEDATKLATSAMPGAAAGAGSPDAAGGSSNGATSTADAGKAPGADKPTELESTLANIRLNGDRQRRLVISGDKAIEAAFYAKLAERQQVYYQAGVPIITISRAKAIQVLQETAREFEGAGSSHALSVQLDRDGGGVLGNIKAGIANNLPGFLSRRHEIDVVVVGKPDVVEAKLKELGSFVTAMERNGHIAEGAAPLKDGKLVPAEGQPVKLDGTARLYDVWREVNTKVLNYNAEQSAKQQELREFRDQEKLKDMADAKAKANPGSAKEGAERINEHAEKLVAKIDQAFKDPDLLHAHNGKGQVAAEVLLRQARGLGDPSVRELQTLPEADRQKAIVQLAAIVAKADNKEFDLKGEKKDQHLSDKVDHREQPGTSTLREKVDALVTMEAARDADFATKAQPLLKDLVERKFLTEAQAEALAGRVTEAVAAAKEAGKTEESTKAPASEATQAKEGDKESSAQAPAADAALAKEAGKEATVEADAGTAKPDAQSAAGAAPDASKPEATVQDTSKTTDAAPATTEAPAATESRSATEAVAEGKTQTADTAPALAAQPDAKPEAATSLAAEAVGEAKVAPAHVAESPAPAADTVAKEAASPAPAPVADKPLELRDRIEALAKEGTAGLTEKKADALVTDLDGIRSKPLSALDAGSGEKPTQTLVRAEALLKEVESGRFGPELQARAKDLSDALQKWGQQDGVRLDKDGVQRDAVVSQLKAAEPALHAGAQASRAESAAPAQQAADAAKAPAAPESAKAPAQPSAEQVAREQAAQRLWETESAGAKLAGFMANPAGSFTNRDKSWNEENIQRAAREVLRIDPEAVSQLSAAQRTKIAAYSAWVADNARSGKLPGFSSEEGKATANQLVERAAALIGKMDEGSKIPPDVQKTLVKAENMVNAKEQLEKTASLSNQTVREGSSRSSISPAAANALSTDMVHAAYGKQEVRDAQVKYLLKNASNLTPQSLQSLDPQAQAKTAVAMSHLAQQVRDGAMGDFSKLPSTVQKNVLATAQAADNLLNSMSKDPAMRTELNKAYNELHGKSTSASHGADGSAAKQANNEQSSSSKQAEAVVAKQDGRGLDR</sequence>
<evidence type="ECO:0000313" key="2">
    <source>
        <dbReference type="EMBL" id="KWA84060.1"/>
    </source>
</evidence>
<feature type="region of interest" description="Disordered" evidence="1">
    <location>
        <begin position="816"/>
        <end position="865"/>
    </location>
</feature>
<feature type="compositionally biased region" description="Low complexity" evidence="1">
    <location>
        <begin position="817"/>
        <end position="865"/>
    </location>
</feature>
<comment type="caution">
    <text evidence="2">The sequence shown here is derived from an EMBL/GenBank/DDBJ whole genome shotgun (WGS) entry which is preliminary data.</text>
</comment>
<dbReference type="Proteomes" id="UP000060630">
    <property type="component" value="Unassembled WGS sequence"/>
</dbReference>
<feature type="compositionally biased region" description="Low complexity" evidence="1">
    <location>
        <begin position="607"/>
        <end position="632"/>
    </location>
</feature>
<dbReference type="AlphaFoldDB" id="A0A119HFJ5"/>
<dbReference type="EMBL" id="LPHD01000049">
    <property type="protein sequence ID" value="KWA84060.1"/>
    <property type="molecule type" value="Genomic_DNA"/>
</dbReference>
<feature type="compositionally biased region" description="Polar residues" evidence="1">
    <location>
        <begin position="1145"/>
        <end position="1157"/>
    </location>
</feature>
<feature type="compositionally biased region" description="Low complexity" evidence="1">
    <location>
        <begin position="106"/>
        <end position="127"/>
    </location>
</feature>
<evidence type="ECO:0000313" key="3">
    <source>
        <dbReference type="Proteomes" id="UP000060630"/>
    </source>
</evidence>
<feature type="region of interest" description="Disordered" evidence="1">
    <location>
        <begin position="1110"/>
        <end position="1172"/>
    </location>
</feature>
<feature type="region of interest" description="Disordered" evidence="1">
    <location>
        <begin position="526"/>
        <end position="700"/>
    </location>
</feature>
<organism evidence="2 3">
    <name type="scientific">Burkholderia ubonensis</name>
    <dbReference type="NCBI Taxonomy" id="101571"/>
    <lineage>
        <taxon>Bacteria</taxon>
        <taxon>Pseudomonadati</taxon>
        <taxon>Pseudomonadota</taxon>
        <taxon>Betaproteobacteria</taxon>
        <taxon>Burkholderiales</taxon>
        <taxon>Burkholderiaceae</taxon>
        <taxon>Burkholderia</taxon>
        <taxon>Burkholderia cepacia complex</taxon>
    </lineage>
</organism>
<feature type="region of interest" description="Disordered" evidence="1">
    <location>
        <begin position="448"/>
        <end position="470"/>
    </location>
</feature>
<feature type="compositionally biased region" description="Basic and acidic residues" evidence="1">
    <location>
        <begin position="1115"/>
        <end position="1130"/>
    </location>
</feature>
<name>A0A119HFJ5_9BURK</name>
<feature type="region of interest" description="Disordered" evidence="1">
    <location>
        <begin position="106"/>
        <end position="144"/>
    </location>
</feature>
<reference evidence="2 3" key="1">
    <citation type="submission" date="2015-11" db="EMBL/GenBank/DDBJ databases">
        <title>Expanding the genomic diversity of Burkholderia species for the development of highly accurate diagnostics.</title>
        <authorList>
            <person name="Sahl J."/>
            <person name="Keim P."/>
            <person name="Wagner D."/>
        </authorList>
    </citation>
    <scope>NUCLEOTIDE SEQUENCE [LARGE SCALE GENOMIC DNA]</scope>
    <source>
        <strain evidence="2 3">MSMB2087WGS</strain>
    </source>
</reference>
<accession>A0A119HFJ5</accession>
<feature type="compositionally biased region" description="Low complexity" evidence="1">
    <location>
        <begin position="580"/>
        <end position="599"/>
    </location>
</feature>
<feature type="region of interest" description="Disordered" evidence="1">
    <location>
        <begin position="1"/>
        <end position="46"/>
    </location>
</feature>
<feature type="compositionally biased region" description="Low complexity" evidence="1">
    <location>
        <begin position="553"/>
        <end position="565"/>
    </location>
</feature>
<feature type="compositionally biased region" description="Basic and acidic residues" evidence="1">
    <location>
        <begin position="21"/>
        <end position="46"/>
    </location>
</feature>
<proteinExistence type="predicted"/>